<dbReference type="EMBL" id="JAKVTW010000001">
    <property type="protein sequence ID" value="MCH4809818.1"/>
    <property type="molecule type" value="Genomic_DNA"/>
</dbReference>
<gene>
    <name evidence="1" type="ORF">MLE19_00575</name>
</gene>
<accession>A0ABS9S129</accession>
<dbReference type="RefSeq" id="WP_240716133.1">
    <property type="nucleotide sequence ID" value="NZ_JAKVTW010000001.1"/>
</dbReference>
<organism evidence="1 2">
    <name type="scientific">Vreelandella neptunia</name>
    <dbReference type="NCBI Taxonomy" id="115551"/>
    <lineage>
        <taxon>Bacteria</taxon>
        <taxon>Pseudomonadati</taxon>
        <taxon>Pseudomonadota</taxon>
        <taxon>Gammaproteobacteria</taxon>
        <taxon>Oceanospirillales</taxon>
        <taxon>Halomonadaceae</taxon>
        <taxon>Vreelandella</taxon>
    </lineage>
</organism>
<evidence type="ECO:0000313" key="2">
    <source>
        <dbReference type="Proteomes" id="UP001320609"/>
    </source>
</evidence>
<proteinExistence type="predicted"/>
<dbReference type="Proteomes" id="UP001320609">
    <property type="component" value="Unassembled WGS sequence"/>
</dbReference>
<keyword evidence="2" id="KW-1185">Reference proteome</keyword>
<reference evidence="1 2" key="1">
    <citation type="submission" date="2022-03" db="EMBL/GenBank/DDBJ databases">
        <title>Genomic signatures underlying metal tolerance in selected Arctic bacterial isolates.</title>
        <authorList>
            <person name="Thomas F.A."/>
            <person name="Venkatachalam S."/>
            <person name="Krishnan K.P."/>
        </authorList>
    </citation>
    <scope>NUCLEOTIDE SEQUENCE [LARGE SCALE GENOMIC DNA]</scope>
    <source>
        <strain evidence="1 2">HM116</strain>
    </source>
</reference>
<sequence>MSSISWRELGCHYTDSRLPRQLPPSEVGPDVRLGDGASKAYMRLGESVKLNAHADGAHYDTPPDCF</sequence>
<name>A0ABS9S129_9GAMM</name>
<protein>
    <submittedName>
        <fullName evidence="1">Uncharacterized protein</fullName>
    </submittedName>
</protein>
<evidence type="ECO:0000313" key="1">
    <source>
        <dbReference type="EMBL" id="MCH4809818.1"/>
    </source>
</evidence>
<comment type="caution">
    <text evidence="1">The sequence shown here is derived from an EMBL/GenBank/DDBJ whole genome shotgun (WGS) entry which is preliminary data.</text>
</comment>